<dbReference type="Proteomes" id="UP000602004">
    <property type="component" value="Unassembled WGS sequence"/>
</dbReference>
<evidence type="ECO:0000313" key="2">
    <source>
        <dbReference type="Proteomes" id="UP000602004"/>
    </source>
</evidence>
<organism evidence="1 2">
    <name type="scientific">Paraburkholderia caffeinilytica</name>
    <dbReference type="NCBI Taxonomy" id="1761016"/>
    <lineage>
        <taxon>Bacteria</taxon>
        <taxon>Pseudomonadati</taxon>
        <taxon>Pseudomonadota</taxon>
        <taxon>Betaproteobacteria</taxon>
        <taxon>Burkholderiales</taxon>
        <taxon>Burkholderiaceae</taxon>
        <taxon>Paraburkholderia</taxon>
    </lineage>
</organism>
<dbReference type="RefSeq" id="WP_115778082.1">
    <property type="nucleotide sequence ID" value="NZ_BMHL01000004.1"/>
</dbReference>
<dbReference type="EMBL" id="BMHL01000004">
    <property type="protein sequence ID" value="GGC41058.1"/>
    <property type="molecule type" value="Genomic_DNA"/>
</dbReference>
<reference evidence="2" key="1">
    <citation type="journal article" date="2019" name="Int. J. Syst. Evol. Microbiol.">
        <title>The Global Catalogue of Microorganisms (GCM) 10K type strain sequencing project: providing services to taxonomists for standard genome sequencing and annotation.</title>
        <authorList>
            <consortium name="The Broad Institute Genomics Platform"/>
            <consortium name="The Broad Institute Genome Sequencing Center for Infectious Disease"/>
            <person name="Wu L."/>
            <person name="Ma J."/>
        </authorList>
    </citation>
    <scope>NUCLEOTIDE SEQUENCE [LARGE SCALE GENOMIC DNA]</scope>
    <source>
        <strain evidence="2">CGMCC 1.15103</strain>
    </source>
</reference>
<protein>
    <recommendedName>
        <fullName evidence="3">Transmembrane anchor protein</fullName>
    </recommendedName>
</protein>
<comment type="caution">
    <text evidence="1">The sequence shown here is derived from an EMBL/GenBank/DDBJ whole genome shotgun (WGS) entry which is preliminary data.</text>
</comment>
<proteinExistence type="predicted"/>
<gene>
    <name evidence="1" type="ORF">GCM10011400_29780</name>
</gene>
<evidence type="ECO:0000313" key="1">
    <source>
        <dbReference type="EMBL" id="GGC41058.1"/>
    </source>
</evidence>
<name>A0ABQ1MQ78_9BURK</name>
<keyword evidence="2" id="KW-1185">Reference proteome</keyword>
<accession>A0ABQ1MQ78</accession>
<sequence>MSTHEVSNQSLMRATSSAAIAALVILALFVLPAERGIDITGIGGVLGLTKMGMKSPSAEPISGVAPAQTAGDLPTPNRLSIAQATPYRSDEMELVLPPNAGAEIKAQMKKGDHYIFQWSATGGPVNVDMHGERPHAGKAFTSYWKAVDQTSAQGSFTAPFDGTHGWYWRNRGDETVTIKVKTSGFYEKLFRPDGH</sequence>
<evidence type="ECO:0008006" key="3">
    <source>
        <dbReference type="Google" id="ProtNLM"/>
    </source>
</evidence>